<comment type="subunit">
    <text evidence="1">Part of the RNA polymerase complex. Forms a stalk with Rpo7 that extends from the main structure.</text>
</comment>
<dbReference type="EC" id="2.7.7.6" evidence="1"/>
<accession>A0A2U1S695</accession>
<dbReference type="HAMAP" id="MF_00864">
    <property type="entry name" value="RNApol_arch_Rpo4"/>
    <property type="match status" value="1"/>
</dbReference>
<dbReference type="PANTHER" id="PTHR39646:SF1">
    <property type="entry name" value="DNA-DIRECTED RNA POLYMERASE SUBUNIT RPO4"/>
    <property type="match status" value="1"/>
</dbReference>
<dbReference type="GO" id="GO:0005737">
    <property type="term" value="C:cytoplasm"/>
    <property type="evidence" value="ECO:0007669"/>
    <property type="project" value="UniProtKB-SubCell"/>
</dbReference>
<dbReference type="GO" id="GO:0006352">
    <property type="term" value="P:DNA-templated transcription initiation"/>
    <property type="evidence" value="ECO:0007669"/>
    <property type="project" value="InterPro"/>
</dbReference>
<dbReference type="Gene3D" id="1.10.150.80">
    <property type="entry name" value="HRDC domain"/>
    <property type="match status" value="1"/>
</dbReference>
<keyword evidence="1" id="KW-0804">Transcription</keyword>
<keyword evidence="1" id="KW-0963">Cytoplasm</keyword>
<dbReference type="InterPro" id="IPR005574">
    <property type="entry name" value="Rpb4/RPC9"/>
</dbReference>
<keyword evidence="3" id="KW-1185">Reference proteome</keyword>
<dbReference type="GO" id="GO:0000428">
    <property type="term" value="C:DNA-directed RNA polymerase complex"/>
    <property type="evidence" value="ECO:0007669"/>
    <property type="project" value="UniProtKB-KW"/>
</dbReference>
<dbReference type="NCBIfam" id="NF011555">
    <property type="entry name" value="PRK14981.2-1"/>
    <property type="match status" value="1"/>
</dbReference>
<dbReference type="PIRSF" id="PIRSF005053">
    <property type="entry name" value="RNA_pol_F_arch"/>
    <property type="match status" value="1"/>
</dbReference>
<keyword evidence="1" id="KW-0240">DNA-directed RNA polymerase</keyword>
<keyword evidence="1" id="KW-0548">Nucleotidyltransferase</keyword>
<comment type="catalytic activity">
    <reaction evidence="1">
        <text>RNA(n) + a ribonucleoside 5'-triphosphate = RNA(n+1) + diphosphate</text>
        <dbReference type="Rhea" id="RHEA:21248"/>
        <dbReference type="Rhea" id="RHEA-COMP:14527"/>
        <dbReference type="Rhea" id="RHEA-COMP:17342"/>
        <dbReference type="ChEBI" id="CHEBI:33019"/>
        <dbReference type="ChEBI" id="CHEBI:61557"/>
        <dbReference type="ChEBI" id="CHEBI:140395"/>
        <dbReference type="EC" id="2.7.7.6"/>
    </reaction>
</comment>
<dbReference type="Proteomes" id="UP000245577">
    <property type="component" value="Unassembled WGS sequence"/>
</dbReference>
<dbReference type="InterPro" id="IPR044876">
    <property type="entry name" value="HRDC_dom_sf"/>
</dbReference>
<gene>
    <name evidence="1" type="primary">rpo4</name>
    <name evidence="1" type="synonym">rpoF</name>
    <name evidence="2" type="ORF">MBBWO_14520</name>
</gene>
<comment type="caution">
    <text evidence="2">The sequence shown here is derived from an EMBL/GenBank/DDBJ whole genome shotgun (WGS) entry which is preliminary data.</text>
</comment>
<comment type="subcellular location">
    <subcellularLocation>
        <location evidence="1">Cytoplasm</location>
    </subcellularLocation>
</comment>
<sequence length="115" mass="13560">MIPMIGKRVIDSEPIQSVKVKEILEEFSENNELTYEQNITLNHLSRFKKYSVEDSEKIIEELEEFVKPKLAIRIVDLIPTDLSDLRLIFAKENVHLEKDEMEQILAILEKYEVIE</sequence>
<dbReference type="EMBL" id="MZGU01000006">
    <property type="protein sequence ID" value="PWB85138.1"/>
    <property type="molecule type" value="Genomic_DNA"/>
</dbReference>
<dbReference type="AlphaFoldDB" id="A0A2U1S695"/>
<organism evidence="2 3">
    <name type="scientific">Methanobrevibacter woesei</name>
    <dbReference type="NCBI Taxonomy" id="190976"/>
    <lineage>
        <taxon>Archaea</taxon>
        <taxon>Methanobacteriati</taxon>
        <taxon>Methanobacteriota</taxon>
        <taxon>Methanomada group</taxon>
        <taxon>Methanobacteria</taxon>
        <taxon>Methanobacteriales</taxon>
        <taxon>Methanobacteriaceae</taxon>
        <taxon>Methanobrevibacter</taxon>
    </lineage>
</organism>
<dbReference type="SUPFAM" id="SSF47819">
    <property type="entry name" value="HRDC-like"/>
    <property type="match status" value="1"/>
</dbReference>
<dbReference type="InterPro" id="IPR010997">
    <property type="entry name" value="HRDC-like_sf"/>
</dbReference>
<name>A0A2U1S695_9EURY</name>
<comment type="function">
    <text evidence="1">DNA-dependent RNA polymerase (RNAP) catalyzes the transcription of DNA into RNA using the four ribonucleoside triphosphates as substrates. This subunit is less well bound than the others.</text>
</comment>
<dbReference type="Gene3D" id="6.10.140.10">
    <property type="match status" value="1"/>
</dbReference>
<comment type="similarity">
    <text evidence="1">Belongs to the eukaryotic RPB4 RNA polymerase subunit family.</text>
</comment>
<evidence type="ECO:0000313" key="2">
    <source>
        <dbReference type="EMBL" id="PWB85138.1"/>
    </source>
</evidence>
<proteinExistence type="inferred from homology"/>
<reference evidence="2 3" key="1">
    <citation type="submission" date="2017-03" db="EMBL/GenBank/DDBJ databases">
        <title>Genome sequence of Methanobrevibacter wosei.</title>
        <authorList>
            <person name="Poehlein A."/>
            <person name="Seedorf H."/>
            <person name="Daniel R."/>
        </authorList>
    </citation>
    <scope>NUCLEOTIDE SEQUENCE [LARGE SCALE GENOMIC DNA]</scope>
    <source>
        <strain evidence="2 3">DSM 11979</strain>
    </source>
</reference>
<dbReference type="InterPro" id="IPR010924">
    <property type="entry name" value="Rpo4"/>
</dbReference>
<dbReference type="PANTHER" id="PTHR39646">
    <property type="entry name" value="RNA POLYMERASE RPB4"/>
    <property type="match status" value="1"/>
</dbReference>
<dbReference type="GO" id="GO:0003899">
    <property type="term" value="F:DNA-directed RNA polymerase activity"/>
    <property type="evidence" value="ECO:0007669"/>
    <property type="project" value="UniProtKB-UniRule"/>
</dbReference>
<dbReference type="Pfam" id="PF03874">
    <property type="entry name" value="RNA_pol_Rpb4"/>
    <property type="match status" value="1"/>
</dbReference>
<evidence type="ECO:0000313" key="3">
    <source>
        <dbReference type="Proteomes" id="UP000245577"/>
    </source>
</evidence>
<protein>
    <recommendedName>
        <fullName evidence="1">DNA-directed RNA polymerase subunit Rpo4</fullName>
        <ecNumber evidence="1">2.7.7.6</ecNumber>
    </recommendedName>
    <alternativeName>
        <fullName evidence="1">DNA-directed RNA polymerase subunit F</fullName>
    </alternativeName>
</protein>
<evidence type="ECO:0000256" key="1">
    <source>
        <dbReference type="HAMAP-Rule" id="MF_00864"/>
    </source>
</evidence>
<keyword evidence="1" id="KW-0808">Transferase</keyword>
<dbReference type="GO" id="GO:0000166">
    <property type="term" value="F:nucleotide binding"/>
    <property type="evidence" value="ECO:0007669"/>
    <property type="project" value="InterPro"/>
</dbReference>